<feature type="domain" description="PDZ" evidence="1">
    <location>
        <begin position="316"/>
        <end position="369"/>
    </location>
</feature>
<dbReference type="Gene3D" id="2.30.42.10">
    <property type="match status" value="1"/>
</dbReference>
<proteinExistence type="predicted"/>
<reference evidence="3" key="1">
    <citation type="submission" date="2015-08" db="UniProtKB">
        <authorList>
            <consortium name="WormBaseParasite"/>
        </authorList>
    </citation>
    <scope>IDENTIFICATION</scope>
</reference>
<evidence type="ECO:0000313" key="2">
    <source>
        <dbReference type="Proteomes" id="UP000035681"/>
    </source>
</evidence>
<dbReference type="WBParaSite" id="SSTP_0000706700.1">
    <property type="protein sequence ID" value="SSTP_0000706700.1"/>
    <property type="gene ID" value="SSTP_0000706700"/>
</dbReference>
<organism evidence="3">
    <name type="scientific">Strongyloides stercoralis</name>
    <name type="common">Threadworm</name>
    <dbReference type="NCBI Taxonomy" id="6248"/>
    <lineage>
        <taxon>Eukaryota</taxon>
        <taxon>Metazoa</taxon>
        <taxon>Ecdysozoa</taxon>
        <taxon>Nematoda</taxon>
        <taxon>Chromadorea</taxon>
        <taxon>Rhabditida</taxon>
        <taxon>Tylenchina</taxon>
        <taxon>Panagrolaimomorpha</taxon>
        <taxon>Strongyloidoidea</taxon>
        <taxon>Strongyloididae</taxon>
        <taxon>Strongyloides</taxon>
    </lineage>
</organism>
<evidence type="ECO:0000313" key="3">
    <source>
        <dbReference type="WBParaSite" id="SSTP_0000706700.1"/>
    </source>
</evidence>
<accession>A0A0K0EC59</accession>
<keyword evidence="2" id="KW-1185">Reference proteome</keyword>
<dbReference type="Proteomes" id="UP000035681">
    <property type="component" value="Unplaced"/>
</dbReference>
<dbReference type="InterPro" id="IPR036034">
    <property type="entry name" value="PDZ_sf"/>
</dbReference>
<evidence type="ECO:0000259" key="1">
    <source>
        <dbReference type="PROSITE" id="PS50106"/>
    </source>
</evidence>
<dbReference type="AlphaFoldDB" id="A0A0K0EC59"/>
<dbReference type="PROSITE" id="PS50106">
    <property type="entry name" value="PDZ"/>
    <property type="match status" value="1"/>
</dbReference>
<dbReference type="SUPFAM" id="SSF50156">
    <property type="entry name" value="PDZ domain-like"/>
    <property type="match status" value="1"/>
</dbReference>
<name>A0A0K0EC59_STRER</name>
<dbReference type="InterPro" id="IPR001478">
    <property type="entry name" value="PDZ"/>
</dbReference>
<sequence>MEMSNKDNDKDKNSQRLPIFGYYHTPYTINSHRAIKRSNTKSISVKPKNSEYCPVDWRSQKCKFEGGPKKQIENSGRRKYMKQDYNNTENRDETTTENTNNVNKECSNKESLIKKVVNFFKVKKKSSSQSLNTIQTYTELEPTEMLERSNRKIVNKKKKKKKNEVKQTKKAKSFTAVNVINEPGTVHEISPLEDYNTNRGYEDLIEQIKVENEKINLIDVRCNSPCNPGDLIIDKTKTVTFIFKRSPLMNLLLYQDEIVRINGENFEVDEEECILPVEACQRLDLVIKRRGRSMAIPYKRQLSINLDMEYGYYYFVITVPRIKNQLIGIDFYNTSEDGVIIQHVIKNTVAYHLFSQGDYICDVNGIPIKTSEDFYKIITEDKSTFPTFSCVVKRSCAKPTQLKVVKTLFECPEVQAKSDIMKIVKNEEQKLNDFKKRKPCTILKKTSLLSQDYVLLSKCKKSNTSINNNKNIEKSKHSKISPCTTTKKVENKNVKIVSIPKTKIIESDIENVIFTNPVLSKFSTFE</sequence>
<dbReference type="WBParaSite" id="TCONS_00001670.p1">
    <property type="protein sequence ID" value="TCONS_00001670.p1"/>
    <property type="gene ID" value="XLOC_001549"/>
</dbReference>
<evidence type="ECO:0000313" key="4">
    <source>
        <dbReference type="WBParaSite" id="TCONS_00001670.p1"/>
    </source>
</evidence>
<protein>
    <submittedName>
        <fullName evidence="3 4">PDZ domain-containing protein</fullName>
    </submittedName>
</protein>